<dbReference type="OrthoDB" id="2083660at2"/>
<feature type="transmembrane region" description="Helical" evidence="1">
    <location>
        <begin position="158"/>
        <end position="175"/>
    </location>
</feature>
<dbReference type="eggNOG" id="ENOG5030PPA">
    <property type="taxonomic scope" value="Bacteria"/>
</dbReference>
<reference evidence="2 3" key="1">
    <citation type="submission" date="2012-01" db="EMBL/GenBank/DDBJ databases">
        <title>Complete sequence of chromosome of Clostridium pasteurianum BC1.</title>
        <authorList>
            <consortium name="US DOE Joint Genome Institute"/>
            <person name="Lucas S."/>
            <person name="Han J."/>
            <person name="Lapidus A."/>
            <person name="Cheng J.-F."/>
            <person name="Goodwin L."/>
            <person name="Pitluck S."/>
            <person name="Peters L."/>
            <person name="Mikhailova N."/>
            <person name="Teshima H."/>
            <person name="Detter J.C."/>
            <person name="Han C."/>
            <person name="Tapia R."/>
            <person name="Land M."/>
            <person name="Hauser L."/>
            <person name="Kyrpides N."/>
            <person name="Ivanova N."/>
            <person name="Pagani I."/>
            <person name="Dunn J."/>
            <person name="Taghavi S."/>
            <person name="Francis A."/>
            <person name="van der Lelie D."/>
            <person name="Woyke T."/>
        </authorList>
    </citation>
    <scope>NUCLEOTIDE SEQUENCE [LARGE SCALE GENOMIC DNA]</scope>
    <source>
        <strain evidence="2 3">BC1</strain>
    </source>
</reference>
<dbReference type="Proteomes" id="UP000013523">
    <property type="component" value="Chromosome"/>
</dbReference>
<gene>
    <name evidence="2" type="ORF">Clopa_2098</name>
</gene>
<feature type="transmembrane region" description="Helical" evidence="1">
    <location>
        <begin position="236"/>
        <end position="253"/>
    </location>
</feature>
<feature type="transmembrane region" description="Helical" evidence="1">
    <location>
        <begin position="87"/>
        <end position="109"/>
    </location>
</feature>
<keyword evidence="1" id="KW-0472">Membrane</keyword>
<organism evidence="2 3">
    <name type="scientific">Clostridium pasteurianum BC1</name>
    <dbReference type="NCBI Taxonomy" id="86416"/>
    <lineage>
        <taxon>Bacteria</taxon>
        <taxon>Bacillati</taxon>
        <taxon>Bacillota</taxon>
        <taxon>Clostridia</taxon>
        <taxon>Eubacteriales</taxon>
        <taxon>Clostridiaceae</taxon>
        <taxon>Clostridium</taxon>
    </lineage>
</organism>
<dbReference type="EMBL" id="CP003261">
    <property type="protein sequence ID" value="AGK96980.1"/>
    <property type="molecule type" value="Genomic_DNA"/>
</dbReference>
<dbReference type="PATRIC" id="fig|86416.3.peg.2070"/>
<keyword evidence="1" id="KW-1133">Transmembrane helix</keyword>
<evidence type="ECO:0000256" key="1">
    <source>
        <dbReference type="SAM" id="Phobius"/>
    </source>
</evidence>
<keyword evidence="3" id="KW-1185">Reference proteome</keyword>
<feature type="transmembrane region" description="Helical" evidence="1">
    <location>
        <begin position="39"/>
        <end position="57"/>
    </location>
</feature>
<dbReference type="RefSeq" id="WP_015615288.1">
    <property type="nucleotide sequence ID" value="NC_021182.1"/>
</dbReference>
<name>R4KBH0_CLOPA</name>
<proteinExistence type="predicted"/>
<accession>R4KBH0</accession>
<feature type="transmembrane region" description="Helical" evidence="1">
    <location>
        <begin position="64"/>
        <end position="81"/>
    </location>
</feature>
<dbReference type="HOGENOM" id="CLU_978991_0_0_9"/>
<dbReference type="KEGG" id="cpas:Clopa_2098"/>
<dbReference type="AlphaFoldDB" id="R4KBH0"/>
<evidence type="ECO:0000313" key="3">
    <source>
        <dbReference type="Proteomes" id="UP000013523"/>
    </source>
</evidence>
<evidence type="ECO:0000313" key="2">
    <source>
        <dbReference type="EMBL" id="AGK96980.1"/>
    </source>
</evidence>
<feature type="transmembrane region" description="Helical" evidence="1">
    <location>
        <begin position="259"/>
        <end position="276"/>
    </location>
</feature>
<protein>
    <submittedName>
        <fullName evidence="2">Uncharacterized protein</fullName>
    </submittedName>
</protein>
<keyword evidence="1" id="KW-0812">Transmembrane</keyword>
<sequence>MKNYKIPVIIFAILYLVLGLLDLISGADADSRFFYFDNWLIRFIGIVLIISSIGLFLRKEIARKGIIVALSLSLIEILIGIPRNMDITEFVIGLILFLILYVPGLLFFISPENKLWNKIFGWLNRNKKIKINEETETIEDKVKRELVTSRNIKNGASWFYWIAGLSIINTIVVFFDGNLNFVVGLGLIQLVDNYAYIFSNYFGMTAIICGIVINLIIAGIFIYFGIMANKCKKWSFIIGMILYGLDAIIFIIFQDFFGIIFHLFALIFIFNGFKTLNKANELNM</sequence>
<feature type="transmembrane region" description="Helical" evidence="1">
    <location>
        <begin position="195"/>
        <end position="224"/>
    </location>
</feature>